<dbReference type="InterPro" id="IPR033704">
    <property type="entry name" value="dUTPase_trimeric"/>
</dbReference>
<evidence type="ECO:0000313" key="3">
    <source>
        <dbReference type="EMBL" id="KKW30482.1"/>
    </source>
</evidence>
<dbReference type="PANTHER" id="PTHR42680:SF2">
    <property type="entry name" value="DCTP DEAMINASE"/>
    <property type="match status" value="1"/>
</dbReference>
<sequence>MGNFSSLVYLICAYKAIKHDNVAVEKPFLYLRFRLETIRRIEHGGDVRIAMQKIPVCSGDALTDKFTHHIVLVAGEIERMYPYALFFEALVQELGLRGLARAIGTVNHDKFSSFVHTLVHSICYSKNNKNMALSDRKILEAMKEGVIVIEPFDRKNLATSSYDVTLGEYFFTEQHPGHFENIYNIYDKSHVDRVWGTEAKRAKEARHVLRKYAFDWRGITPQEKIILLAPGETVLAHTEEFIGGRERITTMMKARSSLGRSFISVCKCAGWGDVGYTNRWTMEITNASNRYYIPLVVGRRIAQIIFFETGPILATDYVSSGKYQSSGTVAQLKKSWKPEMMLPRLYLDRDIKKKK</sequence>
<dbReference type="SUPFAM" id="SSF51283">
    <property type="entry name" value="dUTPase-like"/>
    <property type="match status" value="1"/>
</dbReference>
<dbReference type="EMBL" id="LCRF01000040">
    <property type="protein sequence ID" value="KKW30482.1"/>
    <property type="molecule type" value="Genomic_DNA"/>
</dbReference>
<evidence type="ECO:0000256" key="1">
    <source>
        <dbReference type="ARBA" id="ARBA00022801"/>
    </source>
</evidence>
<dbReference type="GO" id="GO:0006229">
    <property type="term" value="P:dUTP biosynthetic process"/>
    <property type="evidence" value="ECO:0007669"/>
    <property type="project" value="InterPro"/>
</dbReference>
<dbReference type="InterPro" id="IPR011962">
    <property type="entry name" value="dCTP_deaminase"/>
</dbReference>
<dbReference type="AlphaFoldDB" id="A0A0G1ZQG5"/>
<evidence type="ECO:0000313" key="4">
    <source>
        <dbReference type="Proteomes" id="UP000034445"/>
    </source>
</evidence>
<name>A0A0G1ZQG5_9BACT</name>
<gene>
    <name evidence="3" type="ORF">UY74_C0040G0008</name>
</gene>
<proteinExistence type="predicted"/>
<dbReference type="Proteomes" id="UP000034445">
    <property type="component" value="Unassembled WGS sequence"/>
</dbReference>
<protein>
    <submittedName>
        <fullName evidence="3">Uncharacterized protein</fullName>
    </submittedName>
</protein>
<dbReference type="CDD" id="cd07557">
    <property type="entry name" value="trimeric_dUTPase"/>
    <property type="match status" value="1"/>
</dbReference>
<accession>A0A0G1ZQG5</accession>
<dbReference type="PANTHER" id="PTHR42680">
    <property type="entry name" value="DCTP DEAMINASE"/>
    <property type="match status" value="1"/>
</dbReference>
<keyword evidence="2" id="KW-0546">Nucleotide metabolism</keyword>
<organism evidence="3 4">
    <name type="scientific">Candidatus Kaiserbacteria bacterium GW2011_GWC2_52_8b</name>
    <dbReference type="NCBI Taxonomy" id="1618676"/>
    <lineage>
        <taxon>Bacteria</taxon>
        <taxon>Candidatus Kaiseribacteriota</taxon>
    </lineage>
</organism>
<dbReference type="GO" id="GO:0008829">
    <property type="term" value="F:dCTP deaminase activity"/>
    <property type="evidence" value="ECO:0007669"/>
    <property type="project" value="InterPro"/>
</dbReference>
<reference evidence="3 4" key="1">
    <citation type="journal article" date="2015" name="Nature">
        <title>rRNA introns, odd ribosomes, and small enigmatic genomes across a large radiation of phyla.</title>
        <authorList>
            <person name="Brown C.T."/>
            <person name="Hug L.A."/>
            <person name="Thomas B.C."/>
            <person name="Sharon I."/>
            <person name="Castelle C.J."/>
            <person name="Singh A."/>
            <person name="Wilkins M.J."/>
            <person name="Williams K.H."/>
            <person name="Banfield J.F."/>
        </authorList>
    </citation>
    <scope>NUCLEOTIDE SEQUENCE [LARGE SCALE GENOMIC DNA]</scope>
</reference>
<keyword evidence="1" id="KW-0378">Hydrolase</keyword>
<comment type="caution">
    <text evidence="3">The sequence shown here is derived from an EMBL/GenBank/DDBJ whole genome shotgun (WGS) entry which is preliminary data.</text>
</comment>
<evidence type="ECO:0000256" key="2">
    <source>
        <dbReference type="ARBA" id="ARBA00023080"/>
    </source>
</evidence>
<dbReference type="InterPro" id="IPR036157">
    <property type="entry name" value="dUTPase-like_sf"/>
</dbReference>
<dbReference type="Pfam" id="PF22769">
    <property type="entry name" value="DCD"/>
    <property type="match status" value="1"/>
</dbReference>
<dbReference type="Gene3D" id="2.70.40.10">
    <property type="match status" value="1"/>
</dbReference>